<dbReference type="OrthoDB" id="4934640at2759"/>
<organism evidence="1 2">
    <name type="scientific">Metarhizium robertsii</name>
    <dbReference type="NCBI Taxonomy" id="568076"/>
    <lineage>
        <taxon>Eukaryota</taxon>
        <taxon>Fungi</taxon>
        <taxon>Dikarya</taxon>
        <taxon>Ascomycota</taxon>
        <taxon>Pezizomycotina</taxon>
        <taxon>Sordariomycetes</taxon>
        <taxon>Hypocreomycetidae</taxon>
        <taxon>Hypocreales</taxon>
        <taxon>Clavicipitaceae</taxon>
        <taxon>Metarhizium</taxon>
    </lineage>
</organism>
<evidence type="ECO:0000313" key="1">
    <source>
        <dbReference type="EMBL" id="EXV00649.1"/>
    </source>
</evidence>
<sequence length="197" mass="22933">MSQEYTLASKSAMQDKLRGLHDSMYFYDCIGTYVKLAGTKATPEDVVNHIQITAFRHLFMQSEADQWLQVIYLIPSRELVSAFFANEQDAQKAWKELYEAQVIDEKTFQGENYHMESTQGERLRVSLVKAQQVERYTPPEPTKGMTLDEYVDGFIRECREKTVPPPILQARDPSRIEFEANPNIAWGNTRRGRDFRR</sequence>
<reference evidence="1 2" key="1">
    <citation type="submission" date="2014-02" db="EMBL/GenBank/DDBJ databases">
        <title>The genome sequence of the entomopathogenic fungus Metarhizium robertsii ARSEF 2575.</title>
        <authorList>
            <person name="Giuliano Garisto Donzelli B."/>
            <person name="Roe B.A."/>
            <person name="Macmil S.L."/>
            <person name="Krasnoff S.B."/>
            <person name="Gibson D.M."/>
        </authorList>
    </citation>
    <scope>NUCLEOTIDE SEQUENCE [LARGE SCALE GENOMIC DNA]</scope>
    <source>
        <strain evidence="1 2">ARSEF 2575</strain>
    </source>
</reference>
<name>A0A0A1UTS8_9HYPO</name>
<dbReference type="HOGENOM" id="CLU_1384440_0_0_1"/>
<dbReference type="Proteomes" id="UP000030151">
    <property type="component" value="Unassembled WGS sequence"/>
</dbReference>
<comment type="caution">
    <text evidence="1">The sequence shown here is derived from an EMBL/GenBank/DDBJ whole genome shotgun (WGS) entry which is preliminary data.</text>
</comment>
<dbReference type="EMBL" id="JELW01000011">
    <property type="protein sequence ID" value="EXV00649.1"/>
    <property type="molecule type" value="Genomic_DNA"/>
</dbReference>
<dbReference type="AlphaFoldDB" id="A0A0A1UTS8"/>
<dbReference type="eggNOG" id="ENOG502T4Y4">
    <property type="taxonomic scope" value="Eukaryota"/>
</dbReference>
<gene>
    <name evidence="1" type="ORF">X797_006056</name>
</gene>
<protein>
    <submittedName>
        <fullName evidence="1">Uncharacterized protein</fullName>
    </submittedName>
</protein>
<proteinExistence type="predicted"/>
<accession>A0A0A1UTS8</accession>
<evidence type="ECO:0000313" key="2">
    <source>
        <dbReference type="Proteomes" id="UP000030151"/>
    </source>
</evidence>